<dbReference type="Gene3D" id="2.160.20.10">
    <property type="entry name" value="Single-stranded right-handed beta-helix, Pectin lyase-like"/>
    <property type="match status" value="2"/>
</dbReference>
<dbReference type="OrthoDB" id="9808066at2"/>
<evidence type="ECO:0008006" key="7">
    <source>
        <dbReference type="Google" id="ProtNLM"/>
    </source>
</evidence>
<dbReference type="Pfam" id="PF21231">
    <property type="entry name" value="GH141_M"/>
    <property type="match status" value="1"/>
</dbReference>
<feature type="transmembrane region" description="Helical" evidence="2">
    <location>
        <begin position="67"/>
        <end position="84"/>
    </location>
</feature>
<dbReference type="InterPro" id="IPR011050">
    <property type="entry name" value="Pectin_lyase_fold/virulence"/>
</dbReference>
<dbReference type="PANTHER" id="PTHR36453:SF1">
    <property type="entry name" value="RIGHT HANDED BETA HELIX DOMAIN-CONTAINING PROTEIN"/>
    <property type="match status" value="1"/>
</dbReference>
<dbReference type="Gene3D" id="2.60.120.560">
    <property type="entry name" value="Exo-inulinase, domain 1"/>
    <property type="match status" value="1"/>
</dbReference>
<feature type="domain" description="GH141-like insertion" evidence="4">
    <location>
        <begin position="700"/>
        <end position="826"/>
    </location>
</feature>
<comment type="caution">
    <text evidence="5">The sequence shown here is derived from an EMBL/GenBank/DDBJ whole genome shotgun (WGS) entry which is preliminary data.</text>
</comment>
<name>A0A4V3WFH9_9BACL</name>
<keyword evidence="2" id="KW-0472">Membrane</keyword>
<dbReference type="Pfam" id="PF13290">
    <property type="entry name" value="CHB_HEX_C_1"/>
    <property type="match status" value="1"/>
</dbReference>
<keyword evidence="2" id="KW-0812">Transmembrane</keyword>
<reference evidence="5 6" key="1">
    <citation type="submission" date="2019-04" db="EMBL/GenBank/DDBJ databases">
        <title>Cohnella sp. nov. isolated from preserved vegetables.</title>
        <authorList>
            <person name="Lin S.-Y."/>
            <person name="Hung M.-H."/>
            <person name="Young C.-C."/>
        </authorList>
    </citation>
    <scope>NUCLEOTIDE SEQUENCE [LARGE SCALE GENOMIC DNA]</scope>
    <source>
        <strain evidence="5 6">CC-MHH1044</strain>
    </source>
</reference>
<protein>
    <recommendedName>
        <fullName evidence="7">Right handed beta helix domain-containing protein</fullName>
    </recommendedName>
</protein>
<dbReference type="Proteomes" id="UP000310636">
    <property type="component" value="Unassembled WGS sequence"/>
</dbReference>
<dbReference type="InterPro" id="IPR059177">
    <property type="entry name" value="GH29D-like_dom"/>
</dbReference>
<feature type="region of interest" description="Disordered" evidence="1">
    <location>
        <begin position="1"/>
        <end position="30"/>
    </location>
</feature>
<proteinExistence type="predicted"/>
<organism evidence="5 6">
    <name type="scientific">Cohnella fermenti</name>
    <dbReference type="NCBI Taxonomy" id="2565925"/>
    <lineage>
        <taxon>Bacteria</taxon>
        <taxon>Bacillati</taxon>
        <taxon>Bacillota</taxon>
        <taxon>Bacilli</taxon>
        <taxon>Bacillales</taxon>
        <taxon>Paenibacillaceae</taxon>
        <taxon>Cohnella</taxon>
    </lineage>
</organism>
<evidence type="ECO:0000259" key="3">
    <source>
        <dbReference type="Pfam" id="PF13290"/>
    </source>
</evidence>
<evidence type="ECO:0000256" key="2">
    <source>
        <dbReference type="SAM" id="Phobius"/>
    </source>
</evidence>
<feature type="domain" description="GH29D-like beta-sandwich" evidence="3">
    <location>
        <begin position="433"/>
        <end position="482"/>
    </location>
</feature>
<evidence type="ECO:0000313" key="5">
    <source>
        <dbReference type="EMBL" id="THF80350.1"/>
    </source>
</evidence>
<sequence>MRTSISFSRSNGKSSSLRSASWRPETRREGNGRSVSVQIVCAAGARRPLPALIHGGRIKDMKRTIRWLGFAGAALAAGTLLALADPSEAGATSLLDTDGQAYLTDFNAGQITGDTYQDGDGANVWKFAGDTAHASLQDGQLQLGSASSSTIGVFGDGFASAPVATFANFEASFDVTLTGFTQGGNVGLQFGKKIWSNGWGEHQKVYFDTSGYMAFLNGTTRLTDRHAIASYGGPAIAPSSFPWPSYRLKVVVADGTVQAYVDDSTTPVVEYNNLNALTGYQTSGFVGLFTFPNITTRIDNFLLNVVPDASERPTFAASVSGGSLEVGVPETPDRIAGFNVRYRNLSGTSVADSVYRYTGTGGETVSIPIDDDSVYLVKLAPFYTSDRTGVETELTMYKDRYVMNGAPAALLTADDSFSFTDSSAEIGLSVIGADTIRYTLDGSEPTLTNGTAITGDVAFGTYISIVDTTTLKAAAFVAGTKTASLMRTYTALPNEVELEDPAPYHDGFYHESKSIRIRSVNADGLIYTLDGTAPAYNAATGLATNGTLAAQEEADVVLPESSVTLKAIAVRSGNASVAVSQAFTYLPPGTQAELYVDPANGDDANAGSLAEPLKTIEAARDAVRALNDAMTGDIVVFLRGGTYSLDDTLAFGTEDSGTRSFRVVYRAYPGEKPVLSGGTVVAGWTLYDSVNGIYRAPSGSIDTRQLYVNGERAVRARSDLGLPDGTADSAGHTTTWTDMAGWANPDDIEFVYKERWTAPRFSVDQITASGSTATIVMDQPGWAYGLAKGSTAPTVPWYIENAYELLDSPGEWYLDKSAGYFYYKPRAGENMATVSVVAPTLTELVTIEGDSIDEPVHDMAFEGLTFADAGWLRPSTDSGHADIQANYIREPALPGNAYPQEFIADAAVVVRTGRQIDFERDDFTRLGATGLNILEGSQDMYIRGSRFYDISGSAIQIGEVDMNDPNNRYPSDPKYLLRNISVDNNYIHDIAVEYRSGVGVSAAYPVGLTIARNEFARLPYSAVHIGWGWSNFPANATRDNEIAYNKIRDVMQVLHDGGAIYAVGSSYGTGHESFIHDNDIRGVPNYHGAIYLDQGTSDWRVNDNVVRQSQKLFVTNGGNANISGTGNFSDTLGIAAPEGILTGTTFVTDGEWPQAALDIIADSGITSVYSDILPASPPPEEEADGELVDDDFESYTPGGNPLNWDKVETGGTVRVAPTGSGQALELNSGGSGSGAVVAYRIFRNTHGKLSIELDLKTSATSGFRLAPYLLNARSEPVITLGIMNGYLVNNRGSVQDQLASLAADTWYHLRIEADTDTDTFDLYLNGVKLLDQASFRTASAEIEQIRFGNDVSVSGSMQIDNVIIGNGIISNGMIEETE</sequence>
<dbReference type="InterPro" id="IPR048482">
    <property type="entry name" value="GH141_ins"/>
</dbReference>
<dbReference type="InterPro" id="IPR013320">
    <property type="entry name" value="ConA-like_dom_sf"/>
</dbReference>
<dbReference type="EMBL" id="SSOB01000011">
    <property type="protein sequence ID" value="THF80350.1"/>
    <property type="molecule type" value="Genomic_DNA"/>
</dbReference>
<dbReference type="SUPFAM" id="SSF51126">
    <property type="entry name" value="Pectin lyase-like"/>
    <property type="match status" value="1"/>
</dbReference>
<dbReference type="PANTHER" id="PTHR36453">
    <property type="entry name" value="SECRETED PROTEIN-RELATED"/>
    <property type="match status" value="1"/>
</dbReference>
<accession>A0A4V3WFH9</accession>
<keyword evidence="2" id="KW-1133">Transmembrane helix</keyword>
<gene>
    <name evidence="5" type="ORF">E6C55_10730</name>
</gene>
<feature type="compositionally biased region" description="Low complexity" evidence="1">
    <location>
        <begin position="1"/>
        <end position="21"/>
    </location>
</feature>
<dbReference type="Gene3D" id="2.60.120.200">
    <property type="match status" value="1"/>
</dbReference>
<evidence type="ECO:0000256" key="1">
    <source>
        <dbReference type="SAM" id="MobiDB-lite"/>
    </source>
</evidence>
<evidence type="ECO:0000259" key="4">
    <source>
        <dbReference type="Pfam" id="PF21231"/>
    </source>
</evidence>
<dbReference type="SUPFAM" id="SSF49899">
    <property type="entry name" value="Concanavalin A-like lectins/glucanases"/>
    <property type="match status" value="1"/>
</dbReference>
<dbReference type="InterPro" id="IPR012334">
    <property type="entry name" value="Pectin_lyas_fold"/>
</dbReference>
<keyword evidence="6" id="KW-1185">Reference proteome</keyword>
<evidence type="ECO:0000313" key="6">
    <source>
        <dbReference type="Proteomes" id="UP000310636"/>
    </source>
</evidence>